<dbReference type="EMBL" id="CCBN010000003">
    <property type="protein sequence ID" value="CDO52539.1"/>
    <property type="molecule type" value="Genomic_DNA"/>
</dbReference>
<reference evidence="6 8" key="1">
    <citation type="submission" date="2014-03" db="EMBL/GenBank/DDBJ databases">
        <authorList>
            <person name="Casaregola S."/>
        </authorList>
    </citation>
    <scope>NUCLEOTIDE SEQUENCE [LARGE SCALE GENOMIC DNA]</scope>
    <source>
        <strain evidence="6 8">CLIB 918</strain>
    </source>
</reference>
<dbReference type="PRINTS" id="PR01653">
    <property type="entry name" value="TCTPROTEIN"/>
</dbReference>
<reference evidence="7" key="3">
    <citation type="submission" date="2020-01" db="EMBL/GenBank/DDBJ databases">
        <authorList>
            <person name="Perkins V."/>
            <person name="Lessard M.-H."/>
            <person name="Dugat-Bony E."/>
            <person name="Frenette M."/>
            <person name="Labrie S."/>
        </authorList>
    </citation>
    <scope>NUCLEOTIDE SEQUENCE</scope>
    <source>
        <strain evidence="7">LMA-70</strain>
    </source>
</reference>
<proteinExistence type="inferred from homology"/>
<keyword evidence="8" id="KW-1185">Reference proteome</keyword>
<dbReference type="PROSITE" id="PS01003">
    <property type="entry name" value="TCTP_2"/>
    <property type="match status" value="1"/>
</dbReference>
<dbReference type="PANTHER" id="PTHR11991">
    <property type="entry name" value="TRANSLATIONALLY CONTROLLED TUMOR PROTEIN-RELATED"/>
    <property type="match status" value="1"/>
</dbReference>
<dbReference type="GO" id="GO:0005737">
    <property type="term" value="C:cytoplasm"/>
    <property type="evidence" value="ECO:0007669"/>
    <property type="project" value="TreeGrafter"/>
</dbReference>
<dbReference type="PROSITE" id="PS01002">
    <property type="entry name" value="TCTP_1"/>
    <property type="match status" value="1"/>
</dbReference>
<dbReference type="Pfam" id="PF00838">
    <property type="entry name" value="TCTP"/>
    <property type="match status" value="1"/>
</dbReference>
<comment type="similarity">
    <text evidence="4">Belongs to the TCTP family.</text>
</comment>
<accession>A0A0J9X532</accession>
<dbReference type="OrthoDB" id="10248936at2759"/>
<evidence type="ECO:0000256" key="1">
    <source>
        <dbReference type="ARBA" id="ARBA00014759"/>
    </source>
</evidence>
<dbReference type="AlphaFoldDB" id="A0A0J9X532"/>
<comment type="caution">
    <text evidence="6">The sequence shown here is derived from an EMBL/GenBank/DDBJ whole genome shotgun (WGS) entry which is preliminary data.</text>
</comment>
<dbReference type="InterPro" id="IPR034737">
    <property type="entry name" value="TCTP"/>
</dbReference>
<dbReference type="GO" id="GO:0005509">
    <property type="term" value="F:calcium ion binding"/>
    <property type="evidence" value="ECO:0007669"/>
    <property type="project" value="TreeGrafter"/>
</dbReference>
<evidence type="ECO:0000256" key="2">
    <source>
        <dbReference type="ARBA" id="ARBA00022701"/>
    </source>
</evidence>
<evidence type="ECO:0000313" key="8">
    <source>
        <dbReference type="Proteomes" id="UP000242525"/>
    </source>
</evidence>
<gene>
    <name evidence="6" type="ORF">BN980_GECA03s03563g</name>
    <name evidence="7" type="ORF">DV451_003057</name>
</gene>
<dbReference type="InterPro" id="IPR011057">
    <property type="entry name" value="Mss4-like_sf"/>
</dbReference>
<evidence type="ECO:0000259" key="5">
    <source>
        <dbReference type="PROSITE" id="PS51797"/>
    </source>
</evidence>
<evidence type="ECO:0000313" key="6">
    <source>
        <dbReference type="EMBL" id="CDO52539.1"/>
    </source>
</evidence>
<dbReference type="SUPFAM" id="SSF51316">
    <property type="entry name" value="Mss4-like"/>
    <property type="match status" value="1"/>
</dbReference>
<dbReference type="InterPro" id="IPR011323">
    <property type="entry name" value="Mss4/transl-control_tumour"/>
</dbReference>
<name>A0A0J9X532_GEOCN</name>
<dbReference type="GO" id="GO:0005874">
    <property type="term" value="C:microtubule"/>
    <property type="evidence" value="ECO:0007669"/>
    <property type="project" value="UniProtKB-KW"/>
</dbReference>
<protein>
    <recommendedName>
        <fullName evidence="1">Translationally-controlled tumor protein homolog</fullName>
    </recommendedName>
</protein>
<dbReference type="Proteomes" id="UP000750522">
    <property type="component" value="Unassembled WGS sequence"/>
</dbReference>
<dbReference type="STRING" id="1173061.A0A0J9X532"/>
<evidence type="ECO:0000313" key="7">
    <source>
        <dbReference type="EMBL" id="KAF5099187.1"/>
    </source>
</evidence>
<dbReference type="InterPro" id="IPR018103">
    <property type="entry name" value="Translation_control_tumour_CS"/>
</dbReference>
<keyword evidence="2" id="KW-0493">Microtubule</keyword>
<reference evidence="7" key="2">
    <citation type="journal article" date="2020" name="Front. Microbiol.">
        <title>Phenotypic and Genetic Characterization of the Cheese Ripening Yeast Geotrichum candidum.</title>
        <authorList>
            <person name="Perkins V."/>
            <person name="Vignola S."/>
            <person name="Lessard M.H."/>
            <person name="Plante P.L."/>
            <person name="Corbeil J."/>
            <person name="Dugat-Bony E."/>
            <person name="Frenette M."/>
            <person name="Labrie S."/>
        </authorList>
    </citation>
    <scope>NUCLEOTIDE SEQUENCE</scope>
    <source>
        <strain evidence="7">LMA-70</strain>
    </source>
</reference>
<sequence length="169" mass="18756">MIIYSDIIAGDELLSDAYDIKLVDDVVYEVDSAQITIKPGADVDIGANPSAEDGGDEALEEGMITVNNVAYSFRLSETSFDKKSYITYIKGYMKRIKAKLAETDPEAVSVFEKGAAAYVKKIVANFKDYEFFTGESMDPDGMVVLLNYREDGTTPYLVYWKHGLSEVKV</sequence>
<organism evidence="6 8">
    <name type="scientific">Geotrichum candidum</name>
    <name type="common">Oospora lactis</name>
    <name type="synonym">Dipodascus geotrichum</name>
    <dbReference type="NCBI Taxonomy" id="1173061"/>
    <lineage>
        <taxon>Eukaryota</taxon>
        <taxon>Fungi</taxon>
        <taxon>Dikarya</taxon>
        <taxon>Ascomycota</taxon>
        <taxon>Saccharomycotina</taxon>
        <taxon>Dipodascomycetes</taxon>
        <taxon>Dipodascales</taxon>
        <taxon>Dipodascaceae</taxon>
        <taxon>Geotrichum</taxon>
    </lineage>
</organism>
<dbReference type="Gene3D" id="2.170.150.10">
    <property type="entry name" value="Metal Binding Protein, Guanine Nucleotide Exchange Factor, Chain A"/>
    <property type="match status" value="1"/>
</dbReference>
<dbReference type="FunFam" id="2.170.150.10:FF:000002">
    <property type="entry name" value="Translationally-controlled tumor protein homolog"/>
    <property type="match status" value="1"/>
</dbReference>
<dbReference type="Proteomes" id="UP000242525">
    <property type="component" value="Unassembled WGS sequence"/>
</dbReference>
<comment type="function">
    <text evidence="3">Involved in protein synthesis. Involved in microtubule stabilization.</text>
</comment>
<dbReference type="InterPro" id="IPR018105">
    <property type="entry name" value="Translational_control_tumour_p"/>
</dbReference>
<dbReference type="PANTHER" id="PTHR11991:SF0">
    <property type="entry name" value="TRANSLATIONALLY-CONTROLLED TUMOR PROTEIN"/>
    <property type="match status" value="1"/>
</dbReference>
<dbReference type="EMBL" id="QQZK01000062">
    <property type="protein sequence ID" value="KAF5099187.1"/>
    <property type="molecule type" value="Genomic_DNA"/>
</dbReference>
<evidence type="ECO:0000256" key="3">
    <source>
        <dbReference type="ARBA" id="ARBA00024683"/>
    </source>
</evidence>
<evidence type="ECO:0000256" key="4">
    <source>
        <dbReference type="PROSITE-ProRule" id="PRU01133"/>
    </source>
</evidence>
<dbReference type="PROSITE" id="PS51797">
    <property type="entry name" value="TCTP_3"/>
    <property type="match status" value="1"/>
</dbReference>
<feature type="domain" description="TCTP" evidence="5">
    <location>
        <begin position="1"/>
        <end position="169"/>
    </location>
</feature>